<sequence length="78" mass="8402">MIPRAGSRSNILLVSTVRQLVCGSSRNLNPMILGTDPSRVPNLRRGLPLALKAAAEKGRRANEEEASASGAREIPPRR</sequence>
<accession>A0AAV2NLU5</accession>
<proteinExistence type="predicted"/>
<evidence type="ECO:0000313" key="2">
    <source>
        <dbReference type="EMBL" id="CAL1680700.1"/>
    </source>
</evidence>
<gene>
    <name evidence="2" type="ORF">LPLAT_LOCUS6677</name>
</gene>
<dbReference type="AlphaFoldDB" id="A0AAV2NLU5"/>
<dbReference type="Proteomes" id="UP001497644">
    <property type="component" value="Chromosome 2"/>
</dbReference>
<keyword evidence="3" id="KW-1185">Reference proteome</keyword>
<evidence type="ECO:0000256" key="1">
    <source>
        <dbReference type="SAM" id="MobiDB-lite"/>
    </source>
</evidence>
<reference evidence="2" key="1">
    <citation type="submission" date="2024-04" db="EMBL/GenBank/DDBJ databases">
        <authorList>
            <consortium name="Molecular Ecology Group"/>
        </authorList>
    </citation>
    <scope>NUCLEOTIDE SEQUENCE</scope>
</reference>
<dbReference type="EMBL" id="OZ034825">
    <property type="protein sequence ID" value="CAL1680700.1"/>
    <property type="molecule type" value="Genomic_DNA"/>
</dbReference>
<feature type="region of interest" description="Disordered" evidence="1">
    <location>
        <begin position="54"/>
        <end position="78"/>
    </location>
</feature>
<protein>
    <submittedName>
        <fullName evidence="2">Uncharacterized protein</fullName>
    </submittedName>
</protein>
<name>A0AAV2NLU5_9HYME</name>
<evidence type="ECO:0000313" key="3">
    <source>
        <dbReference type="Proteomes" id="UP001497644"/>
    </source>
</evidence>
<organism evidence="2 3">
    <name type="scientific">Lasius platythorax</name>
    <dbReference type="NCBI Taxonomy" id="488582"/>
    <lineage>
        <taxon>Eukaryota</taxon>
        <taxon>Metazoa</taxon>
        <taxon>Ecdysozoa</taxon>
        <taxon>Arthropoda</taxon>
        <taxon>Hexapoda</taxon>
        <taxon>Insecta</taxon>
        <taxon>Pterygota</taxon>
        <taxon>Neoptera</taxon>
        <taxon>Endopterygota</taxon>
        <taxon>Hymenoptera</taxon>
        <taxon>Apocrita</taxon>
        <taxon>Aculeata</taxon>
        <taxon>Formicoidea</taxon>
        <taxon>Formicidae</taxon>
        <taxon>Formicinae</taxon>
        <taxon>Lasius</taxon>
        <taxon>Lasius</taxon>
    </lineage>
</organism>
<feature type="compositionally biased region" description="Basic and acidic residues" evidence="1">
    <location>
        <begin position="54"/>
        <end position="63"/>
    </location>
</feature>